<proteinExistence type="predicted"/>
<dbReference type="Pfam" id="PF14009">
    <property type="entry name" value="PADRE"/>
    <property type="match status" value="1"/>
</dbReference>
<feature type="region of interest" description="Disordered" evidence="1">
    <location>
        <begin position="96"/>
        <end position="151"/>
    </location>
</feature>
<sequence>MKFADYVSCIVGGGASEITKLVDWEGNLRHHELLATVAELMLEAPGHMIVCGKEAKRTRRAVALKADERLRAGGVYLLCPVDRAGSRLPEHQMAAVESARRGGKRRRPGNGRGLAAGSRVFPGVVAGGDWPSEEGKEGRSGGDTADLPRFPPIGAARRWKPVLETIRECKRVKPEAATMRCPRPSDLSWSWEFLIH</sequence>
<evidence type="ECO:0000313" key="2">
    <source>
        <dbReference type="EMBL" id="CAA7388963.1"/>
    </source>
</evidence>
<dbReference type="Proteomes" id="UP000663760">
    <property type="component" value="Chromosome 1"/>
</dbReference>
<dbReference type="InterPro" id="IPR025322">
    <property type="entry name" value="PADRE_dom"/>
</dbReference>
<keyword evidence="3" id="KW-1185">Reference proteome</keyword>
<dbReference type="OrthoDB" id="777898at2759"/>
<reference evidence="2" key="1">
    <citation type="submission" date="2020-02" db="EMBL/GenBank/DDBJ databases">
        <authorList>
            <person name="Scholz U."/>
            <person name="Mascher M."/>
            <person name="Fiebig A."/>
        </authorList>
    </citation>
    <scope>NUCLEOTIDE SEQUENCE</scope>
</reference>
<protein>
    <submittedName>
        <fullName evidence="2">Uncharacterized protein</fullName>
    </submittedName>
</protein>
<accession>A0A7I8JZQ0</accession>
<evidence type="ECO:0000256" key="1">
    <source>
        <dbReference type="SAM" id="MobiDB-lite"/>
    </source>
</evidence>
<dbReference type="AlphaFoldDB" id="A0A7I8JZQ0"/>
<dbReference type="EMBL" id="LR746264">
    <property type="protein sequence ID" value="CAA7388963.1"/>
    <property type="molecule type" value="Genomic_DNA"/>
</dbReference>
<gene>
    <name evidence="2" type="ORF">SI8410_01001092</name>
</gene>
<evidence type="ECO:0000313" key="3">
    <source>
        <dbReference type="Proteomes" id="UP000663760"/>
    </source>
</evidence>
<dbReference type="PANTHER" id="PTHR33052">
    <property type="entry name" value="DUF4228 DOMAIN PROTEIN-RELATED"/>
    <property type="match status" value="1"/>
</dbReference>
<organism evidence="2 3">
    <name type="scientific">Spirodela intermedia</name>
    <name type="common">Intermediate duckweed</name>
    <dbReference type="NCBI Taxonomy" id="51605"/>
    <lineage>
        <taxon>Eukaryota</taxon>
        <taxon>Viridiplantae</taxon>
        <taxon>Streptophyta</taxon>
        <taxon>Embryophyta</taxon>
        <taxon>Tracheophyta</taxon>
        <taxon>Spermatophyta</taxon>
        <taxon>Magnoliopsida</taxon>
        <taxon>Liliopsida</taxon>
        <taxon>Araceae</taxon>
        <taxon>Lemnoideae</taxon>
        <taxon>Spirodela</taxon>
    </lineage>
</organism>
<name>A0A7I8JZQ0_SPIIN</name>